<evidence type="ECO:0000313" key="12">
    <source>
        <dbReference type="Proteomes" id="UP000297716"/>
    </source>
</evidence>
<dbReference type="InterPro" id="IPR029063">
    <property type="entry name" value="SAM-dependent_MTases_sf"/>
</dbReference>
<dbReference type="GO" id="GO:0018423">
    <property type="term" value="F:protein C-terminal leucine carboxyl O-methyltransferase activity"/>
    <property type="evidence" value="ECO:0007669"/>
    <property type="project" value="UniProtKB-EC"/>
</dbReference>
<comment type="catalytic activity">
    <reaction evidence="1">
        <text>[phosphatase 2A protein]-C-terminal L-leucine + S-adenosyl-L-methionine = [phosphatase 2A protein]-C-terminal L-leucine methyl ester + S-adenosyl-L-homocysteine</text>
        <dbReference type="Rhea" id="RHEA:48544"/>
        <dbReference type="Rhea" id="RHEA-COMP:12134"/>
        <dbReference type="Rhea" id="RHEA-COMP:12135"/>
        <dbReference type="ChEBI" id="CHEBI:57856"/>
        <dbReference type="ChEBI" id="CHEBI:59789"/>
        <dbReference type="ChEBI" id="CHEBI:90516"/>
        <dbReference type="ChEBI" id="CHEBI:90517"/>
        <dbReference type="EC" id="2.1.1.233"/>
    </reaction>
</comment>
<evidence type="ECO:0000256" key="9">
    <source>
        <dbReference type="ARBA" id="ARBA00032526"/>
    </source>
</evidence>
<evidence type="ECO:0000256" key="4">
    <source>
        <dbReference type="ARBA" id="ARBA00017497"/>
    </source>
</evidence>
<evidence type="ECO:0000256" key="2">
    <source>
        <dbReference type="ARBA" id="ARBA00010703"/>
    </source>
</evidence>
<evidence type="ECO:0000256" key="7">
    <source>
        <dbReference type="ARBA" id="ARBA00022691"/>
    </source>
</evidence>
<gene>
    <name evidence="11" type="ORF">E0Z10_g2511</name>
</gene>
<evidence type="ECO:0000256" key="1">
    <source>
        <dbReference type="ARBA" id="ARBA00000724"/>
    </source>
</evidence>
<keyword evidence="12" id="KW-1185">Reference proteome</keyword>
<dbReference type="Proteomes" id="UP000297716">
    <property type="component" value="Unassembled WGS sequence"/>
</dbReference>
<keyword evidence="6" id="KW-0808">Transferase</keyword>
<protein>
    <recommendedName>
        <fullName evidence="4">Leucine carboxyl methyltransferase 1</fullName>
        <ecNumber evidence="3">2.1.1.233</ecNumber>
    </recommendedName>
    <alternativeName>
        <fullName evidence="8">Protein phosphatase methyltransferase 1</fullName>
    </alternativeName>
    <alternativeName>
        <fullName evidence="9">[Phosphatase 2A protein]-leucine-carboxy methyltransferase 1</fullName>
    </alternativeName>
</protein>
<name>A0A4Z0Z3X5_9PEZI</name>
<feature type="region of interest" description="Disordered" evidence="10">
    <location>
        <begin position="359"/>
        <end position="379"/>
    </location>
</feature>
<comment type="caution">
    <text evidence="11">The sequence shown here is derived from an EMBL/GenBank/DDBJ whole genome shotgun (WGS) entry which is preliminary data.</text>
</comment>
<dbReference type="EC" id="2.1.1.233" evidence="3"/>
<dbReference type="Gene3D" id="3.40.50.150">
    <property type="entry name" value="Vaccinia Virus protein VP39"/>
    <property type="match status" value="1"/>
</dbReference>
<dbReference type="PANTHER" id="PTHR13600">
    <property type="entry name" value="LEUCINE CARBOXYL METHYLTRANSFERASE"/>
    <property type="match status" value="1"/>
</dbReference>
<dbReference type="InterPro" id="IPR007213">
    <property type="entry name" value="Ppm1/Ppm2/Tcmp"/>
</dbReference>
<keyword evidence="7" id="KW-0949">S-adenosyl-L-methionine</keyword>
<dbReference type="Pfam" id="PF04072">
    <property type="entry name" value="LCM"/>
    <property type="match status" value="1"/>
</dbReference>
<comment type="similarity">
    <text evidence="2">Belongs to the methyltransferase superfamily. LCMT family.</text>
</comment>
<evidence type="ECO:0000256" key="3">
    <source>
        <dbReference type="ARBA" id="ARBA00012834"/>
    </source>
</evidence>
<dbReference type="OrthoDB" id="203237at2759"/>
<dbReference type="STRING" id="37992.A0A4Z0Z3X5"/>
<evidence type="ECO:0000256" key="8">
    <source>
        <dbReference type="ARBA" id="ARBA00029681"/>
    </source>
</evidence>
<dbReference type="AlphaFoldDB" id="A0A4Z0Z3X5"/>
<dbReference type="InterPro" id="IPR016651">
    <property type="entry name" value="LCMT1"/>
</dbReference>
<accession>A0A4Z0Z3X5</accession>
<reference evidence="11 12" key="1">
    <citation type="submission" date="2019-03" db="EMBL/GenBank/DDBJ databases">
        <title>Draft genome sequence of Xylaria hypoxylon DSM 108379, a ubiquitous saprotrophic-parasitic fungi on hardwood.</title>
        <authorList>
            <person name="Buettner E."/>
            <person name="Leonhardt S."/>
            <person name="Gebauer A.M."/>
            <person name="Liers C."/>
            <person name="Hofrichter M."/>
            <person name="Kellner H."/>
        </authorList>
    </citation>
    <scope>NUCLEOTIDE SEQUENCE [LARGE SCALE GENOMIC DNA]</scope>
    <source>
        <strain evidence="11 12">DSM 108379</strain>
    </source>
</reference>
<sequence>MPSHDTIIQGTDTDAAVSRMSAVDLGYLEDQYSRFFVQAPAMGAAVRRLPIINRGTYTRTTALDRLIGSFLSATDGQERQIVSLGAGTDTRAFRLFNKESQAKLIYHEVDFPTVIARKYHLVRSIPALRAVIQRPGSIDRTHTWRDEDLPDGSQYWCYGLDLRDLSKPDVTPLAGLRTDVPTLLLSECCLCYLEVTEASKVIKYFTDRISCLSSVIYEAVHPNDPFGKQMVSNLAARRIRMPTLEEYTDPSTQEARLRDAGFDSVHSLTIERIWEDWISPDEKERVDNLEGLDEVEEWSLLADHYSVSWDDVGSETDYDASFMVDSDYEPSRDSDSNGLVEQEVEEYIRASGMLKEELLDDVDDGEEKSSNADTRGPGAVFQISDFGLKAVADKTT</sequence>
<evidence type="ECO:0000256" key="6">
    <source>
        <dbReference type="ARBA" id="ARBA00022679"/>
    </source>
</evidence>
<dbReference type="PANTHER" id="PTHR13600:SF21">
    <property type="entry name" value="LEUCINE CARBOXYL METHYLTRANSFERASE 1"/>
    <property type="match status" value="1"/>
</dbReference>
<dbReference type="SUPFAM" id="SSF53335">
    <property type="entry name" value="S-adenosyl-L-methionine-dependent methyltransferases"/>
    <property type="match status" value="1"/>
</dbReference>
<organism evidence="11 12">
    <name type="scientific">Xylaria hypoxylon</name>
    <dbReference type="NCBI Taxonomy" id="37992"/>
    <lineage>
        <taxon>Eukaryota</taxon>
        <taxon>Fungi</taxon>
        <taxon>Dikarya</taxon>
        <taxon>Ascomycota</taxon>
        <taxon>Pezizomycotina</taxon>
        <taxon>Sordariomycetes</taxon>
        <taxon>Xylariomycetidae</taxon>
        <taxon>Xylariales</taxon>
        <taxon>Xylariaceae</taxon>
        <taxon>Xylaria</taxon>
    </lineage>
</organism>
<evidence type="ECO:0000313" key="11">
    <source>
        <dbReference type="EMBL" id="TGJ86220.1"/>
    </source>
</evidence>
<keyword evidence="5" id="KW-0489">Methyltransferase</keyword>
<evidence type="ECO:0000256" key="5">
    <source>
        <dbReference type="ARBA" id="ARBA00022603"/>
    </source>
</evidence>
<dbReference type="EMBL" id="SKBN01000031">
    <property type="protein sequence ID" value="TGJ86220.1"/>
    <property type="molecule type" value="Genomic_DNA"/>
</dbReference>
<dbReference type="GO" id="GO:0032259">
    <property type="term" value="P:methylation"/>
    <property type="evidence" value="ECO:0007669"/>
    <property type="project" value="UniProtKB-KW"/>
</dbReference>
<proteinExistence type="inferred from homology"/>
<evidence type="ECO:0000256" key="10">
    <source>
        <dbReference type="SAM" id="MobiDB-lite"/>
    </source>
</evidence>